<name>A0A166UFL2_9CLOT</name>
<comment type="catalytic activity">
    <reaction evidence="4">
        <text>a 2-demethylmenaquinol + S-adenosyl-L-methionine = a menaquinol + S-adenosyl-L-homocysteine + H(+)</text>
        <dbReference type="Rhea" id="RHEA:42640"/>
        <dbReference type="Rhea" id="RHEA-COMP:9539"/>
        <dbReference type="Rhea" id="RHEA-COMP:9563"/>
        <dbReference type="ChEBI" id="CHEBI:15378"/>
        <dbReference type="ChEBI" id="CHEBI:18151"/>
        <dbReference type="ChEBI" id="CHEBI:55437"/>
        <dbReference type="ChEBI" id="CHEBI:57856"/>
        <dbReference type="ChEBI" id="CHEBI:59789"/>
        <dbReference type="EC" id="2.1.1.163"/>
    </reaction>
</comment>
<dbReference type="SUPFAM" id="SSF53335">
    <property type="entry name" value="S-adenosyl-L-methionine-dependent methyltransferases"/>
    <property type="match status" value="1"/>
</dbReference>
<evidence type="ECO:0000313" key="6">
    <source>
        <dbReference type="EMBL" id="OBR93763.1"/>
    </source>
</evidence>
<reference evidence="5 7" key="1">
    <citation type="journal article" date="2015" name="Biotechnol. Bioeng.">
        <title>Genome sequence and phenotypic characterization of Caulobacter segnis.</title>
        <authorList>
            <person name="Patel S."/>
            <person name="Fletcher B."/>
            <person name="Scott D.C."/>
            <person name="Ely B."/>
        </authorList>
    </citation>
    <scope>NUCLEOTIDE SEQUENCE [LARGE SCALE GENOMIC DNA]</scope>
    <source>
        <strain evidence="5 7">PS02</strain>
    </source>
</reference>
<dbReference type="PANTHER" id="PTHR43591">
    <property type="entry name" value="METHYLTRANSFERASE"/>
    <property type="match status" value="1"/>
</dbReference>
<comment type="caution">
    <text evidence="5">The sequence shown here is derived from an EMBL/GenBank/DDBJ whole genome shotgun (WGS) entry which is preliminary data.</text>
</comment>
<reference evidence="6 8" key="2">
    <citation type="journal article" date="2016" name="Front. Microbiol.">
        <title>Industrial Acetogenic Biocatalysts: A Comparative Metabolic and Genomic Analysis.</title>
        <authorList>
            <person name="Bengelsdorf F."/>
            <person name="Poehlein A."/>
            <person name="Sonja S."/>
            <person name="Erz C."/>
            <person name="Hummel T."/>
            <person name="Hoffmeister S."/>
            <person name="Daniel R."/>
            <person name="Durre P."/>
        </authorList>
    </citation>
    <scope>NUCLEOTIDE SEQUENCE [LARGE SCALE GENOMIC DNA]</scope>
    <source>
        <strain evidence="6 8">PTA-10522</strain>
    </source>
</reference>
<evidence type="ECO:0000313" key="8">
    <source>
        <dbReference type="Proteomes" id="UP000093694"/>
    </source>
</evidence>
<dbReference type="PATRIC" id="fig|1705578.3.peg.102"/>
<dbReference type="PANTHER" id="PTHR43591:SF24">
    <property type="entry name" value="2-METHOXY-6-POLYPRENYL-1,4-BENZOQUINOL METHYLASE, MITOCHONDRIAL"/>
    <property type="match status" value="1"/>
</dbReference>
<dbReference type="NCBIfam" id="TIGR01934">
    <property type="entry name" value="MenG_MenH_UbiE"/>
    <property type="match status" value="1"/>
</dbReference>
<evidence type="ECO:0000256" key="1">
    <source>
        <dbReference type="ARBA" id="ARBA00022603"/>
    </source>
</evidence>
<feature type="binding site" evidence="4">
    <location>
        <position position="78"/>
    </location>
    <ligand>
        <name>S-adenosyl-L-methionine</name>
        <dbReference type="ChEBI" id="CHEBI:59789"/>
    </ligand>
</feature>
<keyword evidence="1 4" id="KW-0489">Methyltransferase</keyword>
<dbReference type="EC" id="2.1.1.163" evidence="4"/>
<protein>
    <recommendedName>
        <fullName evidence="4">Demethylmenaquinone methyltransferase</fullName>
        <ecNumber evidence="4">2.1.1.163</ecNumber>
    </recommendedName>
</protein>
<dbReference type="GO" id="GO:0043770">
    <property type="term" value="F:demethylmenaquinone methyltransferase activity"/>
    <property type="evidence" value="ECO:0007669"/>
    <property type="project" value="UniProtKB-UniRule"/>
</dbReference>
<organism evidence="5 7">
    <name type="scientific">Clostridium coskatii</name>
    <dbReference type="NCBI Taxonomy" id="1705578"/>
    <lineage>
        <taxon>Bacteria</taxon>
        <taxon>Bacillati</taxon>
        <taxon>Bacillota</taxon>
        <taxon>Clostridia</taxon>
        <taxon>Eubacteriales</taxon>
        <taxon>Clostridiaceae</taxon>
        <taxon>Clostridium</taxon>
    </lineage>
</organism>
<dbReference type="PROSITE" id="PS51608">
    <property type="entry name" value="SAM_MT_UBIE"/>
    <property type="match status" value="1"/>
</dbReference>
<dbReference type="PROSITE" id="PS01184">
    <property type="entry name" value="UBIE_2"/>
    <property type="match status" value="1"/>
</dbReference>
<dbReference type="RefSeq" id="WP_063599816.1">
    <property type="nucleotide sequence ID" value="NZ_LITQ01000001.1"/>
</dbReference>
<keyword evidence="8" id="KW-1185">Reference proteome</keyword>
<sequence>MVSNSLEVQNIFSSIAKKYDILNSILTFNIDKLWRKKAIRVCDLKVDSTVLDLCCGTGQMINYACRKVGKNTEVIGLDFNQEMIDVGYKRLNQNIKAYNFKLIKGNVLELPFEDNSFHCVTIAFGLRNIKDKNRALSEMYRVLKPGGKLVCLELSSPELPILKELHSAYLTFVLPTIGYIGTKDKGAYTYLMNSVKNFTSKKKLKLLFDAAGFISTGYTSLTGGIASVHYGVKK</sequence>
<keyword evidence="4" id="KW-0474">Menaquinone biosynthesis</keyword>
<comment type="pathway">
    <text evidence="4">Quinol/quinone metabolism; menaquinone biosynthesis; menaquinol from 1,4-dihydroxy-2-naphthoate: step 2/2.</text>
</comment>
<evidence type="ECO:0000313" key="5">
    <source>
        <dbReference type="EMBL" id="OAA94879.1"/>
    </source>
</evidence>
<dbReference type="AlphaFoldDB" id="A0A166UFL2"/>
<dbReference type="GO" id="GO:0009234">
    <property type="term" value="P:menaquinone biosynthetic process"/>
    <property type="evidence" value="ECO:0007669"/>
    <property type="project" value="UniProtKB-UniRule"/>
</dbReference>
<evidence type="ECO:0000256" key="4">
    <source>
        <dbReference type="HAMAP-Rule" id="MF_01813"/>
    </source>
</evidence>
<dbReference type="InterPro" id="IPR029063">
    <property type="entry name" value="SAM-dependent_MTases_sf"/>
</dbReference>
<dbReference type="InterPro" id="IPR023576">
    <property type="entry name" value="UbiE/COQ5_MeTrFase_CS"/>
</dbReference>
<proteinExistence type="inferred from homology"/>
<dbReference type="GO" id="GO:0032259">
    <property type="term" value="P:methylation"/>
    <property type="evidence" value="ECO:0007669"/>
    <property type="project" value="UniProtKB-KW"/>
</dbReference>
<dbReference type="NCBIfam" id="NF001244">
    <property type="entry name" value="PRK00216.1-5"/>
    <property type="match status" value="1"/>
</dbReference>
<feature type="binding site" evidence="4">
    <location>
        <position position="57"/>
    </location>
    <ligand>
        <name>S-adenosyl-L-methionine</name>
        <dbReference type="ChEBI" id="CHEBI:59789"/>
    </ligand>
</feature>
<dbReference type="HAMAP" id="MF_01813">
    <property type="entry name" value="MenG_UbiE_methyltr"/>
    <property type="match status" value="1"/>
</dbReference>
<feature type="binding site" evidence="4">
    <location>
        <begin position="106"/>
        <end position="107"/>
    </location>
    <ligand>
        <name>S-adenosyl-L-methionine</name>
        <dbReference type="ChEBI" id="CHEBI:59789"/>
    </ligand>
</feature>
<dbReference type="Gene3D" id="3.40.50.150">
    <property type="entry name" value="Vaccinia Virus protein VP39"/>
    <property type="match status" value="1"/>
</dbReference>
<dbReference type="EMBL" id="LROR01000050">
    <property type="protein sequence ID" value="OBR93763.1"/>
    <property type="molecule type" value="Genomic_DNA"/>
</dbReference>
<dbReference type="Proteomes" id="UP000093694">
    <property type="component" value="Unassembled WGS sequence"/>
</dbReference>
<comment type="function">
    <text evidence="4">Methyltransferase required for the conversion of demethylmenaquinol (DMKH2) to menaquinol (MKH2).</text>
</comment>
<dbReference type="UniPathway" id="UPA00079">
    <property type="reaction ID" value="UER00169"/>
</dbReference>
<evidence type="ECO:0000313" key="7">
    <source>
        <dbReference type="Proteomes" id="UP000077384"/>
    </source>
</evidence>
<dbReference type="InterPro" id="IPR004033">
    <property type="entry name" value="UbiE/COQ5_MeTrFase"/>
</dbReference>
<evidence type="ECO:0000256" key="2">
    <source>
        <dbReference type="ARBA" id="ARBA00022679"/>
    </source>
</evidence>
<keyword evidence="3 4" id="KW-0949">S-adenosyl-L-methionine</keyword>
<keyword evidence="2 4" id="KW-0808">Transferase</keyword>
<dbReference type="CDD" id="cd02440">
    <property type="entry name" value="AdoMet_MTases"/>
    <property type="match status" value="1"/>
</dbReference>
<dbReference type="Proteomes" id="UP000077384">
    <property type="component" value="Unassembled WGS sequence"/>
</dbReference>
<comment type="similarity">
    <text evidence="4">Belongs to the class I-like SAM-binding methyltransferase superfamily. MenG/UbiE family.</text>
</comment>
<gene>
    <name evidence="5" type="primary">ubiE_1</name>
    <name evidence="4" type="synonym">menG</name>
    <name evidence="6" type="synonym">ubiE_3</name>
    <name evidence="6" type="ORF">CLCOS_21610</name>
    <name evidence="5" type="ORF">WX73_01287</name>
</gene>
<comment type="caution">
    <text evidence="4">Lacks conserved residue(s) required for the propagation of feature annotation.</text>
</comment>
<dbReference type="EMBL" id="LITQ01000001">
    <property type="protein sequence ID" value="OAA94879.1"/>
    <property type="molecule type" value="Genomic_DNA"/>
</dbReference>
<dbReference type="Pfam" id="PF01209">
    <property type="entry name" value="Ubie_methyltran"/>
    <property type="match status" value="1"/>
</dbReference>
<accession>A0A166UFL2</accession>
<evidence type="ECO:0000256" key="3">
    <source>
        <dbReference type="ARBA" id="ARBA00022691"/>
    </source>
</evidence>